<evidence type="ECO:0000313" key="11">
    <source>
        <dbReference type="EMBL" id="THV44403.1"/>
    </source>
</evidence>
<dbReference type="GO" id="GO:0005634">
    <property type="term" value="C:nucleus"/>
    <property type="evidence" value="ECO:0007669"/>
    <property type="project" value="UniProtKB-SubCell"/>
</dbReference>
<keyword evidence="3" id="KW-0677">Repeat</keyword>
<comment type="subcellular location">
    <subcellularLocation>
        <location evidence="1">Nucleus</location>
    </subcellularLocation>
</comment>
<dbReference type="SUPFAM" id="SSF48452">
    <property type="entry name" value="TPR-like"/>
    <property type="match status" value="2"/>
</dbReference>
<feature type="repeat" description="TPR" evidence="9">
    <location>
        <begin position="228"/>
        <end position="261"/>
    </location>
</feature>
<comment type="similarity">
    <text evidence="8">Belongs to the CYC8/SSN6 family.</text>
</comment>
<feature type="compositionally biased region" description="Polar residues" evidence="10">
    <location>
        <begin position="676"/>
        <end position="688"/>
    </location>
</feature>
<feature type="compositionally biased region" description="Basic and acidic residues" evidence="10">
    <location>
        <begin position="919"/>
        <end position="929"/>
    </location>
</feature>
<evidence type="ECO:0000256" key="1">
    <source>
        <dbReference type="ARBA" id="ARBA00004123"/>
    </source>
</evidence>
<feature type="repeat" description="TPR" evidence="9">
    <location>
        <begin position="334"/>
        <end position="367"/>
    </location>
</feature>
<feature type="region of interest" description="Disordered" evidence="10">
    <location>
        <begin position="1"/>
        <end position="41"/>
    </location>
</feature>
<feature type="compositionally biased region" description="Pro residues" evidence="10">
    <location>
        <begin position="606"/>
        <end position="622"/>
    </location>
</feature>
<dbReference type="GO" id="GO:0000978">
    <property type="term" value="F:RNA polymerase II cis-regulatory region sequence-specific DNA binding"/>
    <property type="evidence" value="ECO:0007669"/>
    <property type="project" value="TreeGrafter"/>
</dbReference>
<protein>
    <submittedName>
        <fullName evidence="11">Uncharacterized protein</fullName>
    </submittedName>
</protein>
<dbReference type="PANTHER" id="PTHR14017">
    <property type="entry name" value="LYSINE-SPECIFIC DEMETHYLASE"/>
    <property type="match status" value="1"/>
</dbReference>
<feature type="repeat" description="TPR" evidence="9">
    <location>
        <begin position="50"/>
        <end position="83"/>
    </location>
</feature>
<feature type="compositionally biased region" description="Basic and acidic residues" evidence="10">
    <location>
        <begin position="496"/>
        <end position="590"/>
    </location>
</feature>
<dbReference type="AlphaFoldDB" id="A0A4S8QI73"/>
<dbReference type="FunFam" id="1.25.40.10:FF:000403">
    <property type="entry name" value="General transcriptional repressor, putative"/>
    <property type="match status" value="1"/>
</dbReference>
<feature type="repeat" description="TPR" evidence="9">
    <location>
        <begin position="300"/>
        <end position="333"/>
    </location>
</feature>
<dbReference type="PANTHER" id="PTHR14017:SF1">
    <property type="entry name" value="LD02225P"/>
    <property type="match status" value="1"/>
</dbReference>
<evidence type="ECO:0000256" key="6">
    <source>
        <dbReference type="ARBA" id="ARBA00023163"/>
    </source>
</evidence>
<name>A0A4S8QI73_9HELO</name>
<dbReference type="Gene3D" id="1.25.40.10">
    <property type="entry name" value="Tetratricopeptide repeat domain"/>
    <property type="match status" value="3"/>
</dbReference>
<comment type="caution">
    <text evidence="11">The sequence shown here is derived from an EMBL/GenBank/DDBJ whole genome shotgun (WGS) entry which is preliminary data.</text>
</comment>
<dbReference type="InterPro" id="IPR051630">
    <property type="entry name" value="Corepressor-Demethylase"/>
</dbReference>
<dbReference type="PROSITE" id="PS50005">
    <property type="entry name" value="TPR"/>
    <property type="match status" value="6"/>
</dbReference>
<organism evidence="11 12">
    <name type="scientific">Botrytis galanthina</name>
    <dbReference type="NCBI Taxonomy" id="278940"/>
    <lineage>
        <taxon>Eukaryota</taxon>
        <taxon>Fungi</taxon>
        <taxon>Dikarya</taxon>
        <taxon>Ascomycota</taxon>
        <taxon>Pezizomycotina</taxon>
        <taxon>Leotiomycetes</taxon>
        <taxon>Helotiales</taxon>
        <taxon>Sclerotiniaceae</taxon>
        <taxon>Botrytis</taxon>
    </lineage>
</organism>
<dbReference type="GO" id="GO:0000122">
    <property type="term" value="P:negative regulation of transcription by RNA polymerase II"/>
    <property type="evidence" value="ECO:0007669"/>
    <property type="project" value="TreeGrafter"/>
</dbReference>
<keyword evidence="12" id="KW-1185">Reference proteome</keyword>
<sequence length="987" mass="110903">MAAHHPSPPAGMQLHHPAHNGPAPSGMAQQQPNWPAPAPTPMQQLAASNEAVWLQIGSLAELLGNNDEALAAYEHVLRTNSRSIPAMNAISSILRAQENFAKAVEYLQSILKLDGNNGDVWGSLGHCFLMMDDLQQAYSAYQQALYHLRDPKEPKLWYGIGILYDRYGSLEHAEEAFSQVMRMQPDFEKANEIYFRLGIIYKQQQKYQQSLECFRYIVTVPPTPLTEEDIWFQIGHVHEQQKDYDNAKIAYKRVLDRDPKHAKVLQQLGWLHHQQSTSFQSQEQAIEYLEQSVGSDQSDAQSWYLLGRCYMSQQKYPKAYEAYQQAVYRDGRNPTFWCSIGVLYYQINQYRDALDAYSRAIRLNPYISEVWYDLGTLYESCNNQINDALDAYQRAAELDPNNVHIKARLQLLRSGQANGMPGQAAAPLPQDVHPQAYQATGAPPNPFDQRGADRGPIPPTQRVPSPRQDQQMRPYPGTDARQQLPPRPRSPQRAPIEMRDPRDPRDPRDIRDPRDPRDPREQRDPRDPREFKTEFKDPRVDPRAADLQPRDPRDQRDPRDPRDQRDPRDPRDQRDQREPRDPRDARDHHPLGPYPGPGAGAASGAQPPPPAHAQQPQGPPSQPQRVANTNYAPPPSGPPSVLPPAQNGMNGAGPVPLPAFGRNSPRPEVRPIMSATMPSPKTPYSNQPPYAHHTEIPERSGIEGGAPPPPSALAAVDAPSSDRGDNRPPSVGPKRMREWEDEPAVKKPASDENRARLEDMHHRRPSTPPSDRAQFHRSTSEARRVEDQRRIEEQRLAEEQQRQAENQRRVEDQRRAAEARAAEQRRANENYHPSEAAHHPPTHGMQSHPAMQQDSRPPPPHTYEVGPPPALPRQATPIKEASIDERDRQQVPVPQQPSLAQRMEQAPSTPAQPTPAVSEPERAARKMDVDENYDDDGEEDKKGGIVSAQPSGPPSVSGDPKITSPTGVNGHATNGLPNGQPKIETNL</sequence>
<feature type="compositionally biased region" description="Pro residues" evidence="10">
    <location>
        <begin position="856"/>
        <end position="871"/>
    </location>
</feature>
<dbReference type="EMBL" id="PQXL01000648">
    <property type="protein sequence ID" value="THV44403.1"/>
    <property type="molecule type" value="Genomic_DNA"/>
</dbReference>
<dbReference type="Pfam" id="PF14559">
    <property type="entry name" value="TPR_19"/>
    <property type="match status" value="1"/>
</dbReference>
<evidence type="ECO:0000256" key="10">
    <source>
        <dbReference type="SAM" id="MobiDB-lite"/>
    </source>
</evidence>
<keyword evidence="5" id="KW-0805">Transcription regulation</keyword>
<dbReference type="GO" id="GO:0031490">
    <property type="term" value="F:chromatin DNA binding"/>
    <property type="evidence" value="ECO:0007669"/>
    <property type="project" value="TreeGrafter"/>
</dbReference>
<proteinExistence type="inferred from homology"/>
<dbReference type="Pfam" id="PF12895">
    <property type="entry name" value="ANAPC3"/>
    <property type="match status" value="1"/>
</dbReference>
<feature type="compositionally biased region" description="Basic and acidic residues" evidence="10">
    <location>
        <begin position="778"/>
        <end position="829"/>
    </location>
</feature>
<feature type="compositionally biased region" description="Polar residues" evidence="10">
    <location>
        <begin position="963"/>
        <end position="987"/>
    </location>
</feature>
<dbReference type="Proteomes" id="UP000308671">
    <property type="component" value="Unassembled WGS sequence"/>
</dbReference>
<keyword evidence="2" id="KW-0678">Repressor</keyword>
<keyword evidence="6" id="KW-0804">Transcription</keyword>
<dbReference type="SMART" id="SM00028">
    <property type="entry name" value="TPR"/>
    <property type="match status" value="10"/>
</dbReference>
<dbReference type="GO" id="GO:0017053">
    <property type="term" value="C:transcription repressor complex"/>
    <property type="evidence" value="ECO:0007669"/>
    <property type="project" value="TreeGrafter"/>
</dbReference>
<evidence type="ECO:0000256" key="8">
    <source>
        <dbReference type="ARBA" id="ARBA00061082"/>
    </source>
</evidence>
<evidence type="ECO:0000313" key="12">
    <source>
        <dbReference type="Proteomes" id="UP000308671"/>
    </source>
</evidence>
<evidence type="ECO:0000256" key="4">
    <source>
        <dbReference type="ARBA" id="ARBA00022803"/>
    </source>
</evidence>
<gene>
    <name evidence="11" type="ORF">BGAL_0652g00030</name>
</gene>
<evidence type="ECO:0000256" key="9">
    <source>
        <dbReference type="PROSITE-ProRule" id="PRU00339"/>
    </source>
</evidence>
<feature type="compositionally biased region" description="Low complexity" evidence="10">
    <location>
        <begin position="905"/>
        <end position="916"/>
    </location>
</feature>
<dbReference type="FunFam" id="1.25.40.10:FF:000078">
    <property type="entry name" value="Transcriptional corepressor Cyc8"/>
    <property type="match status" value="1"/>
</dbReference>
<feature type="repeat" description="TPR" evidence="9">
    <location>
        <begin position="154"/>
        <end position="187"/>
    </location>
</feature>
<feature type="compositionally biased region" description="Pro residues" evidence="10">
    <location>
        <begin position="632"/>
        <end position="642"/>
    </location>
</feature>
<feature type="region of interest" description="Disordered" evidence="10">
    <location>
        <begin position="435"/>
        <end position="987"/>
    </location>
</feature>
<evidence type="ECO:0000256" key="2">
    <source>
        <dbReference type="ARBA" id="ARBA00022491"/>
    </source>
</evidence>
<dbReference type="InterPro" id="IPR019734">
    <property type="entry name" value="TPR_rpt"/>
</dbReference>
<accession>A0A4S8QI73</accession>
<evidence type="ECO:0000256" key="7">
    <source>
        <dbReference type="ARBA" id="ARBA00023242"/>
    </source>
</evidence>
<evidence type="ECO:0000256" key="5">
    <source>
        <dbReference type="ARBA" id="ARBA00023015"/>
    </source>
</evidence>
<evidence type="ECO:0000256" key="3">
    <source>
        <dbReference type="ARBA" id="ARBA00022737"/>
    </source>
</evidence>
<dbReference type="OrthoDB" id="418911at2759"/>
<keyword evidence="4 9" id="KW-0802">TPR repeat</keyword>
<feature type="repeat" description="TPR" evidence="9">
    <location>
        <begin position="191"/>
        <end position="224"/>
    </location>
</feature>
<dbReference type="InterPro" id="IPR011990">
    <property type="entry name" value="TPR-like_helical_dom_sf"/>
</dbReference>
<dbReference type="PROSITE" id="PS50293">
    <property type="entry name" value="TPR_REGION"/>
    <property type="match status" value="2"/>
</dbReference>
<feature type="compositionally biased region" description="Basic and acidic residues" evidence="10">
    <location>
        <begin position="692"/>
        <end position="701"/>
    </location>
</feature>
<reference evidence="11 12" key="1">
    <citation type="submission" date="2017-12" db="EMBL/GenBank/DDBJ databases">
        <title>Comparative genomics of Botrytis spp.</title>
        <authorList>
            <person name="Valero-Jimenez C.A."/>
            <person name="Tapia P."/>
            <person name="Veloso J."/>
            <person name="Silva-Moreno E."/>
            <person name="Staats M."/>
            <person name="Valdes J.H."/>
            <person name="Van Kan J.A.L."/>
        </authorList>
    </citation>
    <scope>NUCLEOTIDE SEQUENCE [LARGE SCALE GENOMIC DNA]</scope>
    <source>
        <strain evidence="11 12">MUCL435</strain>
    </source>
</reference>
<feature type="compositionally biased region" description="Basic and acidic residues" evidence="10">
    <location>
        <begin position="735"/>
        <end position="761"/>
    </location>
</feature>
<keyword evidence="7" id="KW-0539">Nucleus</keyword>
<dbReference type="Pfam" id="PF13181">
    <property type="entry name" value="TPR_8"/>
    <property type="match status" value="4"/>
</dbReference>